<reference evidence="3" key="1">
    <citation type="submission" date="2016-10" db="EMBL/GenBank/DDBJ databases">
        <authorList>
            <person name="Varghese N."/>
            <person name="Submissions S."/>
        </authorList>
    </citation>
    <scope>NUCLEOTIDE SEQUENCE [LARGE SCALE GENOMIC DNA]</scope>
    <source>
        <strain evidence="3">DSM 26893</strain>
    </source>
</reference>
<dbReference type="SUPFAM" id="SSF55620">
    <property type="entry name" value="Tetrahydrobiopterin biosynthesis enzymes-like"/>
    <property type="match status" value="1"/>
</dbReference>
<keyword evidence="3" id="KW-1185">Reference proteome</keyword>
<dbReference type="Pfam" id="PF02152">
    <property type="entry name" value="FolB"/>
    <property type="match status" value="1"/>
</dbReference>
<dbReference type="AlphaFoldDB" id="A0A1H8BI56"/>
<protein>
    <submittedName>
        <fullName evidence="2">Dihydroneopterin aldolase</fullName>
    </submittedName>
</protein>
<organism evidence="2 3">
    <name type="scientific">Palleronia pelagia</name>
    <dbReference type="NCBI Taxonomy" id="387096"/>
    <lineage>
        <taxon>Bacteria</taxon>
        <taxon>Pseudomonadati</taxon>
        <taxon>Pseudomonadota</taxon>
        <taxon>Alphaproteobacteria</taxon>
        <taxon>Rhodobacterales</taxon>
        <taxon>Roseobacteraceae</taxon>
        <taxon>Palleronia</taxon>
    </lineage>
</organism>
<proteinExistence type="predicted"/>
<dbReference type="GO" id="GO:0004150">
    <property type="term" value="F:dihydroneopterin aldolase activity"/>
    <property type="evidence" value="ECO:0007669"/>
    <property type="project" value="InterPro"/>
</dbReference>
<gene>
    <name evidence="2" type="ORF">SAMN04488011_101595</name>
</gene>
<dbReference type="Proteomes" id="UP000199372">
    <property type="component" value="Unassembled WGS sequence"/>
</dbReference>
<feature type="domain" description="Dihydroneopterin aldolase/epimerase" evidence="1">
    <location>
        <begin position="6"/>
        <end position="111"/>
    </location>
</feature>
<accession>A0A1H8BI56</accession>
<sequence>MTRFKVLLEELEIEMYLGIHQFEKDAMQRVLVSTEIDVEVAAADGDLYFDYDRVADLIRGYAGTRVATQEELTTQIHAAIAAMEGVRHARVHSKKPDVYPDCKAVGLVFEG</sequence>
<dbReference type="InterPro" id="IPR043133">
    <property type="entry name" value="GTP-CH-I_C/QueF"/>
</dbReference>
<dbReference type="GO" id="GO:0006760">
    <property type="term" value="P:folic acid-containing compound metabolic process"/>
    <property type="evidence" value="ECO:0007669"/>
    <property type="project" value="InterPro"/>
</dbReference>
<dbReference type="EMBL" id="FOCM01000001">
    <property type="protein sequence ID" value="SEM82159.1"/>
    <property type="molecule type" value="Genomic_DNA"/>
</dbReference>
<evidence type="ECO:0000259" key="1">
    <source>
        <dbReference type="SMART" id="SM00905"/>
    </source>
</evidence>
<dbReference type="OrthoDB" id="7594733at2"/>
<name>A0A1H8BI56_9RHOB</name>
<dbReference type="InterPro" id="IPR006157">
    <property type="entry name" value="FolB_dom"/>
</dbReference>
<dbReference type="SMART" id="SM00905">
    <property type="entry name" value="FolB"/>
    <property type="match status" value="1"/>
</dbReference>
<dbReference type="Gene3D" id="3.30.1130.10">
    <property type="match status" value="1"/>
</dbReference>
<evidence type="ECO:0000313" key="2">
    <source>
        <dbReference type="EMBL" id="SEM82159.1"/>
    </source>
</evidence>
<dbReference type="RefSeq" id="WP_091844088.1">
    <property type="nucleotide sequence ID" value="NZ_FOCM01000001.1"/>
</dbReference>
<evidence type="ECO:0000313" key="3">
    <source>
        <dbReference type="Proteomes" id="UP000199372"/>
    </source>
</evidence>